<accession>A0A0E0JAD1</accession>
<dbReference type="EnsemblPlants" id="ONIVA12G12320.1">
    <property type="protein sequence ID" value="ONIVA12G12320.1"/>
    <property type="gene ID" value="ONIVA12G12320"/>
</dbReference>
<dbReference type="AlphaFoldDB" id="A0A0E0JAD1"/>
<dbReference type="Proteomes" id="UP000006591">
    <property type="component" value="Chromosome 12"/>
</dbReference>
<evidence type="ECO:0000313" key="2">
    <source>
        <dbReference type="Proteomes" id="UP000006591"/>
    </source>
</evidence>
<evidence type="ECO:0000313" key="1">
    <source>
        <dbReference type="EnsemblPlants" id="ONIVA12G12320.1"/>
    </source>
</evidence>
<dbReference type="Gramene" id="ONIVA12G12320.1">
    <property type="protein sequence ID" value="ONIVA12G12320.1"/>
    <property type="gene ID" value="ONIVA12G12320"/>
</dbReference>
<reference evidence="1" key="2">
    <citation type="submission" date="2018-04" db="EMBL/GenBank/DDBJ databases">
        <title>OnivRS2 (Oryza nivara Reference Sequence Version 2).</title>
        <authorList>
            <person name="Zhang J."/>
            <person name="Kudrna D."/>
            <person name="Lee S."/>
            <person name="Talag J."/>
            <person name="Rajasekar S."/>
            <person name="Welchert J."/>
            <person name="Hsing Y.-I."/>
            <person name="Wing R.A."/>
        </authorList>
    </citation>
    <scope>NUCLEOTIDE SEQUENCE [LARGE SCALE GENOMIC DNA]</scope>
    <source>
        <strain evidence="1">SL10</strain>
    </source>
</reference>
<dbReference type="HOGENOM" id="CLU_1646411_0_0_1"/>
<sequence>MWGSYSPALSAFVTNMTTGFQLLIMTSFFQKENGITLKSQNPTKAEQLGMEQASESCLPPLPISLERKDSTASKATKPYNKSNSLFINSGTEKSGFMKSYWPQTTIGAQVPLDFPSTAWGQMQEQHSRCFIQGTEAAEVTPLMEPYMLLLSANAESGNMTR</sequence>
<keyword evidence="2" id="KW-1185">Reference proteome</keyword>
<proteinExistence type="predicted"/>
<reference evidence="1" key="1">
    <citation type="submission" date="2015-04" db="UniProtKB">
        <authorList>
            <consortium name="EnsemblPlants"/>
        </authorList>
    </citation>
    <scope>IDENTIFICATION</scope>
    <source>
        <strain evidence="1">SL10</strain>
    </source>
</reference>
<organism evidence="1">
    <name type="scientific">Oryza nivara</name>
    <name type="common">Indian wild rice</name>
    <name type="synonym">Oryza sativa f. spontanea</name>
    <dbReference type="NCBI Taxonomy" id="4536"/>
    <lineage>
        <taxon>Eukaryota</taxon>
        <taxon>Viridiplantae</taxon>
        <taxon>Streptophyta</taxon>
        <taxon>Embryophyta</taxon>
        <taxon>Tracheophyta</taxon>
        <taxon>Spermatophyta</taxon>
        <taxon>Magnoliopsida</taxon>
        <taxon>Liliopsida</taxon>
        <taxon>Poales</taxon>
        <taxon>Poaceae</taxon>
        <taxon>BOP clade</taxon>
        <taxon>Oryzoideae</taxon>
        <taxon>Oryzeae</taxon>
        <taxon>Oryzinae</taxon>
        <taxon>Oryza</taxon>
    </lineage>
</organism>
<protein>
    <submittedName>
        <fullName evidence="1">Uncharacterized protein</fullName>
    </submittedName>
</protein>
<name>A0A0E0JAD1_ORYNI</name>